<proteinExistence type="predicted"/>
<evidence type="ECO:0000256" key="1">
    <source>
        <dbReference type="SAM" id="MobiDB-lite"/>
    </source>
</evidence>
<feature type="region of interest" description="Disordered" evidence="1">
    <location>
        <begin position="1"/>
        <end position="21"/>
    </location>
</feature>
<protein>
    <submittedName>
        <fullName evidence="2">Uncharacterized protein</fullName>
    </submittedName>
</protein>
<keyword evidence="3" id="KW-1185">Reference proteome</keyword>
<accession>A0A9W6KUJ4</accession>
<reference evidence="2" key="2">
    <citation type="submission" date="2023-01" db="EMBL/GenBank/DDBJ databases">
        <authorList>
            <person name="Sun Q."/>
            <person name="Evtushenko L."/>
        </authorList>
    </citation>
    <scope>NUCLEOTIDE SEQUENCE</scope>
    <source>
        <strain evidence="2">VKM Ac-1321</strain>
    </source>
</reference>
<organism evidence="2 3">
    <name type="scientific">Dactylosporangium matsuzakiense</name>
    <dbReference type="NCBI Taxonomy" id="53360"/>
    <lineage>
        <taxon>Bacteria</taxon>
        <taxon>Bacillati</taxon>
        <taxon>Actinomycetota</taxon>
        <taxon>Actinomycetes</taxon>
        <taxon>Micromonosporales</taxon>
        <taxon>Micromonosporaceae</taxon>
        <taxon>Dactylosporangium</taxon>
    </lineage>
</organism>
<evidence type="ECO:0000313" key="3">
    <source>
        <dbReference type="Proteomes" id="UP001143480"/>
    </source>
</evidence>
<name>A0A9W6KUJ4_9ACTN</name>
<dbReference type="Proteomes" id="UP001143480">
    <property type="component" value="Unassembled WGS sequence"/>
</dbReference>
<evidence type="ECO:0000313" key="2">
    <source>
        <dbReference type="EMBL" id="GLL08327.1"/>
    </source>
</evidence>
<gene>
    <name evidence="2" type="ORF">GCM10017581_100880</name>
</gene>
<comment type="caution">
    <text evidence="2">The sequence shown here is derived from an EMBL/GenBank/DDBJ whole genome shotgun (WGS) entry which is preliminary data.</text>
</comment>
<sequence length="297" mass="32101">MPTHRSQPHRQPSNRGWPTTPLDAAQRAFDLLVCPPAPLTFDGREIPGLPDRHLPLAELKRLLIDDATSRPVRDAVWRELVVRARRDGPAWVIAAVGIAMPGLRRAAGMLAKGWPGDSSDRDSELLTGFLDRLRSIDLGDSRIAGKLIDAGARAVKAAREREAATDMIRVQAAWSLPPQQPWDHPDWVLTRAVAQAVIDQDDYLLIAETRLEHAALATVADRLGVSVALAAAWRRKAEQRLAAAIRAGELDWVPLVPLAQGTPGRRTGGVLPMDDLLAGVRSEPAAVALTAAGRAVA</sequence>
<dbReference type="RefSeq" id="WP_271190332.1">
    <property type="nucleotide sequence ID" value="NZ_BSFP01000139.1"/>
</dbReference>
<dbReference type="AlphaFoldDB" id="A0A9W6KUJ4"/>
<dbReference type="EMBL" id="BSFP01000139">
    <property type="protein sequence ID" value="GLL08327.1"/>
    <property type="molecule type" value="Genomic_DNA"/>
</dbReference>
<reference evidence="2" key="1">
    <citation type="journal article" date="2014" name="Int. J. Syst. Evol. Microbiol.">
        <title>Complete genome sequence of Corynebacterium casei LMG S-19264T (=DSM 44701T), isolated from a smear-ripened cheese.</title>
        <authorList>
            <consortium name="US DOE Joint Genome Institute (JGI-PGF)"/>
            <person name="Walter F."/>
            <person name="Albersmeier A."/>
            <person name="Kalinowski J."/>
            <person name="Ruckert C."/>
        </authorList>
    </citation>
    <scope>NUCLEOTIDE SEQUENCE</scope>
    <source>
        <strain evidence="2">VKM Ac-1321</strain>
    </source>
</reference>